<keyword evidence="1" id="KW-0479">Metal-binding</keyword>
<comment type="caution">
    <text evidence="4">The sequence shown here is derived from an EMBL/GenBank/DDBJ whole genome shotgun (WGS) entry which is preliminary data.</text>
</comment>
<dbReference type="EMBL" id="SLWK01000001">
    <property type="protein sequence ID" value="TCO11054.1"/>
    <property type="molecule type" value="Genomic_DNA"/>
</dbReference>
<dbReference type="GO" id="GO:0050667">
    <property type="term" value="P:homocysteine metabolic process"/>
    <property type="evidence" value="ECO:0007669"/>
    <property type="project" value="TreeGrafter"/>
</dbReference>
<keyword evidence="2" id="KW-0170">Cobalt</keyword>
<evidence type="ECO:0000259" key="3">
    <source>
        <dbReference type="PROSITE" id="PS51332"/>
    </source>
</evidence>
<evidence type="ECO:0000256" key="1">
    <source>
        <dbReference type="ARBA" id="ARBA00022723"/>
    </source>
</evidence>
<protein>
    <submittedName>
        <fullName evidence="4">Methanogenic corrinoid protein MtbC1</fullName>
    </submittedName>
</protein>
<dbReference type="InterPro" id="IPR003759">
    <property type="entry name" value="Cbl-bd_cap"/>
</dbReference>
<feature type="domain" description="B12-binding" evidence="3">
    <location>
        <begin position="93"/>
        <end position="215"/>
    </location>
</feature>
<dbReference type="PANTHER" id="PTHR45833:SF1">
    <property type="entry name" value="METHIONINE SYNTHASE"/>
    <property type="match status" value="1"/>
</dbReference>
<evidence type="ECO:0000256" key="2">
    <source>
        <dbReference type="ARBA" id="ARBA00023285"/>
    </source>
</evidence>
<evidence type="ECO:0000313" key="4">
    <source>
        <dbReference type="EMBL" id="TCO11054.1"/>
    </source>
</evidence>
<dbReference type="InterPro" id="IPR006158">
    <property type="entry name" value="Cobalamin-bd"/>
</dbReference>
<dbReference type="GO" id="GO:0046653">
    <property type="term" value="P:tetrahydrofolate metabolic process"/>
    <property type="evidence" value="ECO:0007669"/>
    <property type="project" value="TreeGrafter"/>
</dbReference>
<proteinExistence type="predicted"/>
<dbReference type="GO" id="GO:0046872">
    <property type="term" value="F:metal ion binding"/>
    <property type="evidence" value="ECO:0007669"/>
    <property type="project" value="UniProtKB-KW"/>
</dbReference>
<dbReference type="SUPFAM" id="SSF52242">
    <property type="entry name" value="Cobalamin (vitamin B12)-binding domain"/>
    <property type="match status" value="1"/>
</dbReference>
<gene>
    <name evidence="4" type="ORF">EV194_101688</name>
</gene>
<dbReference type="Gene3D" id="3.40.50.280">
    <property type="entry name" value="Cobalamin-binding domain"/>
    <property type="match status" value="1"/>
</dbReference>
<dbReference type="InterPro" id="IPR036594">
    <property type="entry name" value="Meth_synthase_dom"/>
</dbReference>
<dbReference type="GO" id="GO:0005829">
    <property type="term" value="C:cytosol"/>
    <property type="evidence" value="ECO:0007669"/>
    <property type="project" value="TreeGrafter"/>
</dbReference>
<dbReference type="PROSITE" id="PS51332">
    <property type="entry name" value="B12_BINDING"/>
    <property type="match status" value="1"/>
</dbReference>
<accession>A0A4R2GNY3</accession>
<dbReference type="GO" id="GO:0008705">
    <property type="term" value="F:methionine synthase activity"/>
    <property type="evidence" value="ECO:0007669"/>
    <property type="project" value="TreeGrafter"/>
</dbReference>
<organism evidence="4 5">
    <name type="scientific">Natronoflexus pectinivorans</name>
    <dbReference type="NCBI Taxonomy" id="682526"/>
    <lineage>
        <taxon>Bacteria</taxon>
        <taxon>Pseudomonadati</taxon>
        <taxon>Bacteroidota</taxon>
        <taxon>Bacteroidia</taxon>
        <taxon>Marinilabiliales</taxon>
        <taxon>Marinilabiliaceae</taxon>
        <taxon>Natronoflexus</taxon>
    </lineage>
</organism>
<dbReference type="PANTHER" id="PTHR45833">
    <property type="entry name" value="METHIONINE SYNTHASE"/>
    <property type="match status" value="1"/>
</dbReference>
<dbReference type="InterPro" id="IPR036724">
    <property type="entry name" value="Cobalamin-bd_sf"/>
</dbReference>
<sequence>MQNRLTDDLYPGFLSALLSGNREECKMIVTQLTDAGINRFVIYEAMFKRALYDVGELWEMNRISVATEHLASSITESLLNDLYASIKVKNDKKKTVIITSVEKELHQIGIRMISDLFECNGWRTFFLGANTPTTELISFAKKNKPDLIAVSLSIYMHLPVLENLLQKIKEELPGLPVLTGGQAFSHGGDEMLKKYDFVYFQPDLEHTRQFIENIN</sequence>
<dbReference type="Gene3D" id="1.10.1240.10">
    <property type="entry name" value="Methionine synthase domain"/>
    <property type="match status" value="1"/>
</dbReference>
<dbReference type="Proteomes" id="UP000295221">
    <property type="component" value="Unassembled WGS sequence"/>
</dbReference>
<dbReference type="CDD" id="cd02065">
    <property type="entry name" value="B12-binding_like"/>
    <property type="match status" value="1"/>
</dbReference>
<dbReference type="Pfam" id="PF02310">
    <property type="entry name" value="B12-binding"/>
    <property type="match status" value="1"/>
</dbReference>
<evidence type="ECO:0000313" key="5">
    <source>
        <dbReference type="Proteomes" id="UP000295221"/>
    </source>
</evidence>
<keyword evidence="5" id="KW-1185">Reference proteome</keyword>
<reference evidence="4 5" key="1">
    <citation type="submission" date="2019-03" db="EMBL/GenBank/DDBJ databases">
        <title>Genomic Encyclopedia of Type Strains, Phase IV (KMG-IV): sequencing the most valuable type-strain genomes for metagenomic binning, comparative biology and taxonomic classification.</title>
        <authorList>
            <person name="Goeker M."/>
        </authorList>
    </citation>
    <scope>NUCLEOTIDE SEQUENCE [LARGE SCALE GENOMIC DNA]</scope>
    <source>
        <strain evidence="4 5">DSM 24179</strain>
    </source>
</reference>
<dbReference type="InterPro" id="IPR050554">
    <property type="entry name" value="Met_Synthase/Corrinoid"/>
</dbReference>
<dbReference type="AlphaFoldDB" id="A0A4R2GNY3"/>
<dbReference type="GO" id="GO:0031419">
    <property type="term" value="F:cobalamin binding"/>
    <property type="evidence" value="ECO:0007669"/>
    <property type="project" value="InterPro"/>
</dbReference>
<dbReference type="Pfam" id="PF02607">
    <property type="entry name" value="B12-binding_2"/>
    <property type="match status" value="1"/>
</dbReference>
<name>A0A4R2GNY3_9BACT</name>